<proteinExistence type="predicted"/>
<dbReference type="Proteomes" id="UP000616114">
    <property type="component" value="Unassembled WGS sequence"/>
</dbReference>
<gene>
    <name evidence="1" type="ORF">GCM10011333_15900</name>
</gene>
<evidence type="ECO:0000313" key="2">
    <source>
        <dbReference type="Proteomes" id="UP000616114"/>
    </source>
</evidence>
<comment type="caution">
    <text evidence="1">The sequence shown here is derived from an EMBL/GenBank/DDBJ whole genome shotgun (WGS) entry which is preliminary data.</text>
</comment>
<dbReference type="InterPro" id="IPR052912">
    <property type="entry name" value="UPF0111_domain"/>
</dbReference>
<accession>A0A8J2XKY7</accession>
<dbReference type="Gene3D" id="1.20.58.220">
    <property type="entry name" value="Phosphate transport system protein phou homolog 2, domain 2"/>
    <property type="match status" value="1"/>
</dbReference>
<reference evidence="1" key="1">
    <citation type="journal article" date="2014" name="Int. J. Syst. Evol. Microbiol.">
        <title>Complete genome sequence of Corynebacterium casei LMG S-19264T (=DSM 44701T), isolated from a smear-ripened cheese.</title>
        <authorList>
            <consortium name="US DOE Joint Genome Institute (JGI-PGF)"/>
            <person name="Walter F."/>
            <person name="Albersmeier A."/>
            <person name="Kalinowski J."/>
            <person name="Ruckert C."/>
        </authorList>
    </citation>
    <scope>NUCLEOTIDE SEQUENCE</scope>
    <source>
        <strain evidence="1">CGMCC 1.12785</strain>
    </source>
</reference>
<dbReference type="RefSeq" id="WP_188550406.1">
    <property type="nucleotide sequence ID" value="NZ_BMFY01000006.1"/>
</dbReference>
<dbReference type="AlphaFoldDB" id="A0A8J2XKY7"/>
<evidence type="ECO:0000313" key="1">
    <source>
        <dbReference type="EMBL" id="GGA13823.1"/>
    </source>
</evidence>
<dbReference type="EMBL" id="BMFY01000006">
    <property type="protein sequence ID" value="GGA13823.1"/>
    <property type="molecule type" value="Genomic_DNA"/>
</dbReference>
<sequence length="211" mass="23564">MRLRRVPHDAVFYTAFAQLSAHIESAHLRLAELSGVPAEDRRDLLESLQDLCDAADESTHLVARQLRENYVTPLDREDIYLLADGLRDITHRLADIGVAMVHTRFDDLPPGAEELLGILSAQVEATTRMTSRLHVQLDQWEYADTVRALGYRARTVALRMNRPRALGRQTAPGSQVERAFAHYQLGEQFSHAAAAFAQVALVIGRIAAKES</sequence>
<dbReference type="PANTHER" id="PTHR37298:SF1">
    <property type="entry name" value="UPF0111 PROTEIN YKAA"/>
    <property type="match status" value="1"/>
</dbReference>
<organism evidence="1 2">
    <name type="scientific">Sediminivirga luteola</name>
    <dbReference type="NCBI Taxonomy" id="1774748"/>
    <lineage>
        <taxon>Bacteria</taxon>
        <taxon>Bacillati</taxon>
        <taxon>Actinomycetota</taxon>
        <taxon>Actinomycetes</taxon>
        <taxon>Micrococcales</taxon>
        <taxon>Brevibacteriaceae</taxon>
        <taxon>Sediminivirga</taxon>
    </lineage>
</organism>
<keyword evidence="2" id="KW-1185">Reference proteome</keyword>
<name>A0A8J2XKY7_9MICO</name>
<reference evidence="1" key="2">
    <citation type="submission" date="2020-09" db="EMBL/GenBank/DDBJ databases">
        <authorList>
            <person name="Sun Q."/>
            <person name="Zhou Y."/>
        </authorList>
    </citation>
    <scope>NUCLEOTIDE SEQUENCE</scope>
    <source>
        <strain evidence="1">CGMCC 1.12785</strain>
    </source>
</reference>
<protein>
    <submittedName>
        <fullName evidence="1">Phosphate transport regulator</fullName>
    </submittedName>
</protein>
<dbReference type="InterPro" id="IPR038078">
    <property type="entry name" value="PhoU-like_sf"/>
</dbReference>
<dbReference type="PANTHER" id="PTHR37298">
    <property type="entry name" value="UPF0111 PROTEIN YKAA"/>
    <property type="match status" value="1"/>
</dbReference>